<accession>K5VR12</accession>
<sequence>MSITHHRQHQYGLQLPTSEVKDLQEEFLDNQEVEVEVDHLKTLLIPDKAELNAIIAENSGILPENAGNLGKQEEEEPTEEEETREAEAKEVEETGETTKAIHLQIAPTFKSLNGTEIQALLICQQSATQFQ</sequence>
<dbReference type="KEGG" id="pco:PHACADRAFT_201927"/>
<proteinExistence type="predicted"/>
<dbReference type="InParanoid" id="K5VR12"/>
<dbReference type="EMBL" id="JH930517">
    <property type="protein sequence ID" value="EKM49180.1"/>
    <property type="molecule type" value="Genomic_DNA"/>
</dbReference>
<dbReference type="Proteomes" id="UP000008370">
    <property type="component" value="Unassembled WGS sequence"/>
</dbReference>
<dbReference type="HOGENOM" id="CLU_1928357_0_0_1"/>
<name>K5VR12_PHACS</name>
<feature type="region of interest" description="Disordered" evidence="1">
    <location>
        <begin position="62"/>
        <end position="97"/>
    </location>
</feature>
<organism evidence="2 3">
    <name type="scientific">Phanerochaete carnosa (strain HHB-10118-sp)</name>
    <name type="common">White-rot fungus</name>
    <name type="synonym">Peniophora carnosa</name>
    <dbReference type="NCBI Taxonomy" id="650164"/>
    <lineage>
        <taxon>Eukaryota</taxon>
        <taxon>Fungi</taxon>
        <taxon>Dikarya</taxon>
        <taxon>Basidiomycota</taxon>
        <taxon>Agaricomycotina</taxon>
        <taxon>Agaricomycetes</taxon>
        <taxon>Polyporales</taxon>
        <taxon>Phanerochaetaceae</taxon>
        <taxon>Phanerochaete</taxon>
    </lineage>
</organism>
<evidence type="ECO:0000313" key="2">
    <source>
        <dbReference type="EMBL" id="EKM49180.1"/>
    </source>
</evidence>
<feature type="compositionally biased region" description="Acidic residues" evidence="1">
    <location>
        <begin position="73"/>
        <end position="84"/>
    </location>
</feature>
<reference evidence="2 3" key="1">
    <citation type="journal article" date="2012" name="BMC Genomics">
        <title>Comparative genomics of the white-rot fungi, Phanerochaete carnosa and P. chrysosporium, to elucidate the genetic basis of the distinct wood types they colonize.</title>
        <authorList>
            <person name="Suzuki H."/>
            <person name="MacDonald J."/>
            <person name="Syed K."/>
            <person name="Salamov A."/>
            <person name="Hori C."/>
            <person name="Aerts A."/>
            <person name="Henrissat B."/>
            <person name="Wiebenga A."/>
            <person name="vanKuyk P.A."/>
            <person name="Barry K."/>
            <person name="Lindquist E."/>
            <person name="LaButti K."/>
            <person name="Lapidus A."/>
            <person name="Lucas S."/>
            <person name="Coutinho P."/>
            <person name="Gong Y."/>
            <person name="Samejima M."/>
            <person name="Mahadevan R."/>
            <person name="Abou-Zaid M."/>
            <person name="de Vries R.P."/>
            <person name="Igarashi K."/>
            <person name="Yadav J.S."/>
            <person name="Grigoriev I.V."/>
            <person name="Master E.R."/>
        </authorList>
    </citation>
    <scope>NUCLEOTIDE SEQUENCE [LARGE SCALE GENOMIC DNA]</scope>
    <source>
        <strain evidence="2 3">HHB-10118-sp</strain>
    </source>
</reference>
<dbReference type="AlphaFoldDB" id="K5VR12"/>
<gene>
    <name evidence="2" type="ORF">PHACADRAFT_201927</name>
</gene>
<evidence type="ECO:0000256" key="1">
    <source>
        <dbReference type="SAM" id="MobiDB-lite"/>
    </source>
</evidence>
<keyword evidence="3" id="KW-1185">Reference proteome</keyword>
<protein>
    <submittedName>
        <fullName evidence="2">Uncharacterized protein</fullName>
    </submittedName>
</protein>
<dbReference type="GeneID" id="18911740"/>
<evidence type="ECO:0000313" key="3">
    <source>
        <dbReference type="Proteomes" id="UP000008370"/>
    </source>
</evidence>
<dbReference type="RefSeq" id="XP_007402269.1">
    <property type="nucleotide sequence ID" value="XM_007402207.1"/>
</dbReference>